<evidence type="ECO:0000313" key="2">
    <source>
        <dbReference type="Proteomes" id="UP001157502"/>
    </source>
</evidence>
<proteinExistence type="predicted"/>
<reference evidence="1" key="1">
    <citation type="submission" date="2021-05" db="EMBL/GenBank/DDBJ databases">
        <authorList>
            <person name="Pan Q."/>
            <person name="Jouanno E."/>
            <person name="Zahm M."/>
            <person name="Klopp C."/>
            <person name="Cabau C."/>
            <person name="Louis A."/>
            <person name="Berthelot C."/>
            <person name="Parey E."/>
            <person name="Roest Crollius H."/>
            <person name="Montfort J."/>
            <person name="Robinson-Rechavi M."/>
            <person name="Bouchez O."/>
            <person name="Lampietro C."/>
            <person name="Lopez Roques C."/>
            <person name="Donnadieu C."/>
            <person name="Postlethwait J."/>
            <person name="Bobe J."/>
            <person name="Dillon D."/>
            <person name="Chandos A."/>
            <person name="von Hippel F."/>
            <person name="Guiguen Y."/>
        </authorList>
    </citation>
    <scope>NUCLEOTIDE SEQUENCE</scope>
    <source>
        <strain evidence="1">YG-Jan2019</strain>
    </source>
</reference>
<organism evidence="1 2">
    <name type="scientific">Dallia pectoralis</name>
    <name type="common">Alaska blackfish</name>
    <dbReference type="NCBI Taxonomy" id="75939"/>
    <lineage>
        <taxon>Eukaryota</taxon>
        <taxon>Metazoa</taxon>
        <taxon>Chordata</taxon>
        <taxon>Craniata</taxon>
        <taxon>Vertebrata</taxon>
        <taxon>Euteleostomi</taxon>
        <taxon>Actinopterygii</taxon>
        <taxon>Neopterygii</taxon>
        <taxon>Teleostei</taxon>
        <taxon>Protacanthopterygii</taxon>
        <taxon>Esociformes</taxon>
        <taxon>Umbridae</taxon>
        <taxon>Dallia</taxon>
    </lineage>
</organism>
<keyword evidence="2" id="KW-1185">Reference proteome</keyword>
<comment type="caution">
    <text evidence="1">The sequence shown here is derived from an EMBL/GenBank/DDBJ whole genome shotgun (WGS) entry which is preliminary data.</text>
</comment>
<gene>
    <name evidence="1" type="ORF">DPEC_G00162640</name>
</gene>
<evidence type="ECO:0000313" key="1">
    <source>
        <dbReference type="EMBL" id="KAJ8002792.1"/>
    </source>
</evidence>
<dbReference type="EMBL" id="CM055740">
    <property type="protein sequence ID" value="KAJ8002792.1"/>
    <property type="molecule type" value="Genomic_DNA"/>
</dbReference>
<accession>A0ACC2GGQ8</accession>
<protein>
    <submittedName>
        <fullName evidence="1">Uncharacterized protein</fullName>
    </submittedName>
</protein>
<name>A0ACC2GGQ8_DALPE</name>
<sequence length="79" mass="8486">MKPFGKRAVGRTSVGSCMFNGMCSMFKCTSQAQQAFPTTSILLSGGALGQQLHTPPSQRLSTTRSRSPGRIQSHSQRAL</sequence>
<dbReference type="Proteomes" id="UP001157502">
    <property type="component" value="Chromosome 13"/>
</dbReference>